<reference evidence="2 3" key="1">
    <citation type="journal article" date="2012" name="PLoS Pathog.">
        <title>Diverse lifestyles and strategies of plant pathogenesis encoded in the genomes of eighteen Dothideomycetes fungi.</title>
        <authorList>
            <person name="Ohm R.A."/>
            <person name="Feau N."/>
            <person name="Henrissat B."/>
            <person name="Schoch C.L."/>
            <person name="Horwitz B.A."/>
            <person name="Barry K.W."/>
            <person name="Condon B.J."/>
            <person name="Copeland A.C."/>
            <person name="Dhillon B."/>
            <person name="Glaser F."/>
            <person name="Hesse C.N."/>
            <person name="Kosti I."/>
            <person name="LaButti K."/>
            <person name="Lindquist E.A."/>
            <person name="Lucas S."/>
            <person name="Salamov A.A."/>
            <person name="Bradshaw R.E."/>
            <person name="Ciuffetti L."/>
            <person name="Hamelin R.C."/>
            <person name="Kema G.H.J."/>
            <person name="Lawrence C."/>
            <person name="Scott J.A."/>
            <person name="Spatafora J.W."/>
            <person name="Turgeon B.G."/>
            <person name="de Wit P.J.G.M."/>
            <person name="Zhong S."/>
            <person name="Goodwin S.B."/>
            <person name="Grigoriev I.V."/>
        </authorList>
    </citation>
    <scope>NUCLEOTIDE SEQUENCE [LARGE SCALE GENOMIC DNA]</scope>
    <source>
        <strain evidence="2 3">CIRAD86</strain>
    </source>
</reference>
<dbReference type="EMBL" id="KB446556">
    <property type="protein sequence ID" value="EME86822.1"/>
    <property type="molecule type" value="Genomic_DNA"/>
</dbReference>
<feature type="region of interest" description="Disordered" evidence="1">
    <location>
        <begin position="129"/>
        <end position="148"/>
    </location>
</feature>
<gene>
    <name evidence="2" type="ORF">MYCFIDRAFT_206956</name>
</gene>
<sequence>MANLASPPAELLGSTISIELRIPSSYLLPLPGAIRLFSSPNVLSLIGDCAGEALAYQSSNCLHYTQSSPHYLQASPNTKRNDRLRRMVELAKAVTSGLIKMAVWLYWLDAILIDPPPQAPGNVNVIRTPQPAEAHAPKRDVSASCGKGREITPKRIGMRSAKTLLIGDLEGQGSSVTYPEPKVSSIHQNAASHARP</sequence>
<organism evidence="2 3">
    <name type="scientific">Pseudocercospora fijiensis (strain CIRAD86)</name>
    <name type="common">Black leaf streak disease fungus</name>
    <name type="synonym">Mycosphaerella fijiensis</name>
    <dbReference type="NCBI Taxonomy" id="383855"/>
    <lineage>
        <taxon>Eukaryota</taxon>
        <taxon>Fungi</taxon>
        <taxon>Dikarya</taxon>
        <taxon>Ascomycota</taxon>
        <taxon>Pezizomycotina</taxon>
        <taxon>Dothideomycetes</taxon>
        <taxon>Dothideomycetidae</taxon>
        <taxon>Mycosphaerellales</taxon>
        <taxon>Mycosphaerellaceae</taxon>
        <taxon>Pseudocercospora</taxon>
    </lineage>
</organism>
<dbReference type="AlphaFoldDB" id="M3BC19"/>
<dbReference type="RefSeq" id="XP_007923964.1">
    <property type="nucleotide sequence ID" value="XM_007925773.1"/>
</dbReference>
<keyword evidence="3" id="KW-1185">Reference proteome</keyword>
<feature type="compositionally biased region" description="Basic and acidic residues" evidence="1">
    <location>
        <begin position="135"/>
        <end position="148"/>
    </location>
</feature>
<dbReference type="HOGENOM" id="CLU_1390786_0_0_1"/>
<feature type="compositionally biased region" description="Polar residues" evidence="1">
    <location>
        <begin position="185"/>
        <end position="196"/>
    </location>
</feature>
<dbReference type="GeneID" id="19336534"/>
<evidence type="ECO:0000256" key="1">
    <source>
        <dbReference type="SAM" id="MobiDB-lite"/>
    </source>
</evidence>
<protein>
    <submittedName>
        <fullName evidence="2">Uncharacterized protein</fullName>
    </submittedName>
</protein>
<dbReference type="VEuPathDB" id="FungiDB:MYCFIDRAFT_206956"/>
<evidence type="ECO:0000313" key="3">
    <source>
        <dbReference type="Proteomes" id="UP000016932"/>
    </source>
</evidence>
<proteinExistence type="predicted"/>
<accession>M3BC19</accession>
<dbReference type="Proteomes" id="UP000016932">
    <property type="component" value="Unassembled WGS sequence"/>
</dbReference>
<dbReference type="KEGG" id="pfj:MYCFIDRAFT_206956"/>
<name>M3BC19_PSEFD</name>
<evidence type="ECO:0000313" key="2">
    <source>
        <dbReference type="EMBL" id="EME86822.1"/>
    </source>
</evidence>
<feature type="region of interest" description="Disordered" evidence="1">
    <location>
        <begin position="171"/>
        <end position="196"/>
    </location>
</feature>